<dbReference type="EMBL" id="JABWQV010000039">
    <property type="protein sequence ID" value="MBC3346910.1"/>
    <property type="molecule type" value="Genomic_DNA"/>
</dbReference>
<feature type="region of interest" description="Disordered" evidence="1">
    <location>
        <begin position="1"/>
        <end position="28"/>
    </location>
</feature>
<keyword evidence="3" id="KW-1185">Reference proteome</keyword>
<protein>
    <recommendedName>
        <fullName evidence="4">DUF3077 domain-containing protein</fullName>
    </recommendedName>
</protein>
<evidence type="ECO:0000313" key="2">
    <source>
        <dbReference type="EMBL" id="MBC3346910.1"/>
    </source>
</evidence>
<evidence type="ECO:0008006" key="4">
    <source>
        <dbReference type="Google" id="ProtNLM"/>
    </source>
</evidence>
<evidence type="ECO:0000256" key="1">
    <source>
        <dbReference type="SAM" id="MobiDB-lite"/>
    </source>
</evidence>
<dbReference type="Proteomes" id="UP000617171">
    <property type="component" value="Unassembled WGS sequence"/>
</dbReference>
<reference evidence="2 3" key="1">
    <citation type="journal article" date="2020" name="Microorganisms">
        <title>Reliable Identification of Environmental Pseudomonas Isolates Using the rpoD Gene.</title>
        <authorList>
            <consortium name="The Broad Institute Genome Sequencing Platform"/>
            <person name="Girard L."/>
            <person name="Lood C."/>
            <person name="Rokni-Zadeh H."/>
            <person name="van Noort V."/>
            <person name="Lavigne R."/>
            <person name="De Mot R."/>
        </authorList>
    </citation>
    <scope>NUCLEOTIDE SEQUENCE [LARGE SCALE GENOMIC DNA]</scope>
    <source>
        <strain evidence="2 3">SWRI196</strain>
    </source>
</reference>
<proteinExistence type="predicted"/>
<dbReference type="Pfam" id="PF19619">
    <property type="entry name" value="DUF6124"/>
    <property type="match status" value="1"/>
</dbReference>
<sequence>MFKPTPNPPETDHTAPSPKSKAKKHDEAAKRALDFYLLPKQTKPKDATKPGQLFTVVKDIDNESLLANLSETLASADAMVSDLAFELEGSRRHFALGIQQLIELSSLLANRVLDNVDPR</sequence>
<comment type="caution">
    <text evidence="2">The sequence shown here is derived from an EMBL/GenBank/DDBJ whole genome shotgun (WGS) entry which is preliminary data.</text>
</comment>
<dbReference type="RefSeq" id="WP_092457680.1">
    <property type="nucleotide sequence ID" value="NZ_JABWQV010000039.1"/>
</dbReference>
<gene>
    <name evidence="2" type="ORF">HU811_09745</name>
</gene>
<organism evidence="2 3">
    <name type="scientific">Pseudomonas tehranensis</name>
    <dbReference type="NCBI Taxonomy" id="2745502"/>
    <lineage>
        <taxon>Bacteria</taxon>
        <taxon>Pseudomonadati</taxon>
        <taxon>Pseudomonadota</taxon>
        <taxon>Gammaproteobacteria</taxon>
        <taxon>Pseudomonadales</taxon>
        <taxon>Pseudomonadaceae</taxon>
        <taxon>Pseudomonas</taxon>
    </lineage>
</organism>
<accession>A0ABR6UQJ3</accession>
<name>A0ABR6UQJ3_9PSED</name>
<evidence type="ECO:0000313" key="3">
    <source>
        <dbReference type="Proteomes" id="UP000617171"/>
    </source>
</evidence>